<proteinExistence type="predicted"/>
<name>A0A402A674_9CHLR</name>
<sequence>MNTITAMPSLHLPWYVLQCKPRMEDFAAHSLRSLMGLVVYIPKRKVPSKGRTIPLFPGYVFIQADLQIISPSCINATAGVVRLVSFSGEPAILPTDVMMSLQEKVALLDASEPVVPGSVEPLRDDVWRGLESLVTSSTSPMHRVQIFLHLLGRQQELHLQRQRREQLLRKG</sequence>
<dbReference type="SMART" id="SM00738">
    <property type="entry name" value="NGN"/>
    <property type="match status" value="1"/>
</dbReference>
<dbReference type="Proteomes" id="UP000287352">
    <property type="component" value="Unassembled WGS sequence"/>
</dbReference>
<feature type="domain" description="NusG-like N-terminal" evidence="2">
    <location>
        <begin position="14"/>
        <end position="105"/>
    </location>
</feature>
<reference evidence="4" key="1">
    <citation type="submission" date="2018-12" db="EMBL/GenBank/DDBJ databases">
        <title>Tengunoibacter tsumagoiensis gen. nov., sp. nov., Dictyobacter kobayashii sp. nov., D. alpinus sp. nov., and D. joshuensis sp. nov. and description of Dictyobacteraceae fam. nov. within the order Ktedonobacterales isolated from Tengu-no-mugimeshi.</title>
        <authorList>
            <person name="Wang C.M."/>
            <person name="Zheng Y."/>
            <person name="Sakai Y."/>
            <person name="Toyoda A."/>
            <person name="Minakuchi Y."/>
            <person name="Abe K."/>
            <person name="Yokota A."/>
            <person name="Yabe S."/>
        </authorList>
    </citation>
    <scope>NUCLEOTIDE SEQUENCE [LARGE SCALE GENOMIC DNA]</scope>
    <source>
        <strain evidence="4">Uno3</strain>
    </source>
</reference>
<dbReference type="SUPFAM" id="SSF82679">
    <property type="entry name" value="N-utilization substance G protein NusG, N-terminal domain"/>
    <property type="match status" value="1"/>
</dbReference>
<dbReference type="InterPro" id="IPR006645">
    <property type="entry name" value="NGN-like_dom"/>
</dbReference>
<keyword evidence="1" id="KW-0804">Transcription</keyword>
<comment type="caution">
    <text evidence="3">The sequence shown here is derived from an EMBL/GenBank/DDBJ whole genome shotgun (WGS) entry which is preliminary data.</text>
</comment>
<dbReference type="GO" id="GO:0006354">
    <property type="term" value="P:DNA-templated transcription elongation"/>
    <property type="evidence" value="ECO:0007669"/>
    <property type="project" value="InterPro"/>
</dbReference>
<evidence type="ECO:0000259" key="2">
    <source>
        <dbReference type="SMART" id="SM00738"/>
    </source>
</evidence>
<dbReference type="OrthoDB" id="9790639at2"/>
<dbReference type="RefSeq" id="WP_126582082.1">
    <property type="nucleotide sequence ID" value="NZ_BIFR01000002.1"/>
</dbReference>
<evidence type="ECO:0000256" key="1">
    <source>
        <dbReference type="ARBA" id="ARBA00023163"/>
    </source>
</evidence>
<evidence type="ECO:0000313" key="4">
    <source>
        <dbReference type="Proteomes" id="UP000287352"/>
    </source>
</evidence>
<keyword evidence="4" id="KW-1185">Reference proteome</keyword>
<dbReference type="InterPro" id="IPR036735">
    <property type="entry name" value="NGN_dom_sf"/>
</dbReference>
<organism evidence="3 4">
    <name type="scientific">Tengunoibacter tsumagoiensis</name>
    <dbReference type="NCBI Taxonomy" id="2014871"/>
    <lineage>
        <taxon>Bacteria</taxon>
        <taxon>Bacillati</taxon>
        <taxon>Chloroflexota</taxon>
        <taxon>Ktedonobacteria</taxon>
        <taxon>Ktedonobacterales</taxon>
        <taxon>Dictyobacteraceae</taxon>
        <taxon>Tengunoibacter</taxon>
    </lineage>
</organism>
<protein>
    <recommendedName>
        <fullName evidence="2">NusG-like N-terminal domain-containing protein</fullName>
    </recommendedName>
</protein>
<evidence type="ECO:0000313" key="3">
    <source>
        <dbReference type="EMBL" id="GCE14515.1"/>
    </source>
</evidence>
<dbReference type="AlphaFoldDB" id="A0A402A674"/>
<gene>
    <name evidence="3" type="ORF">KTT_43740</name>
</gene>
<dbReference type="EMBL" id="BIFR01000002">
    <property type="protein sequence ID" value="GCE14515.1"/>
    <property type="molecule type" value="Genomic_DNA"/>
</dbReference>
<accession>A0A402A674</accession>
<dbReference type="Pfam" id="PF02357">
    <property type="entry name" value="NusG"/>
    <property type="match status" value="1"/>
</dbReference>
<dbReference type="Gene3D" id="3.30.70.940">
    <property type="entry name" value="NusG, N-terminal domain"/>
    <property type="match status" value="1"/>
</dbReference>